<feature type="domain" description="Inner membrane component" evidence="12">
    <location>
        <begin position="165"/>
        <end position="215"/>
    </location>
</feature>
<dbReference type="Gene3D" id="1.20.1420.30">
    <property type="entry name" value="NCX, central ion-binding region"/>
    <property type="match status" value="2"/>
</dbReference>
<dbReference type="AlphaFoldDB" id="A0A077WUG7"/>
<dbReference type="InterPro" id="IPR004713">
    <property type="entry name" value="CaH_exchang"/>
</dbReference>
<evidence type="ECO:0008006" key="14">
    <source>
        <dbReference type="Google" id="ProtNLM"/>
    </source>
</evidence>
<feature type="region of interest" description="Disordered" evidence="9">
    <location>
        <begin position="638"/>
        <end position="687"/>
    </location>
</feature>
<sequence>MDPTDTRPNLSSYRSSSSRVHSTSDPSDSEDQHSSRYGAIESSSPPPTRRRPSVKRRSTLRRSQRRRSSHASYRGQVDDAEAQDDTSMAEDEDEDRPHHDHVSFASAEHEITLKDKQEAMNREHPFGMPIWKPALYRKSRSVVRKANLALHSYPSSSPRLYLHPGNILWTLIFGWWLALVMGVIALLVWIIPPDGRKYSAVTGGLAMYLLWPFGRYVERIVPEEDAEAEPLISTTAAHYRKQTWKELLVHVAKSGLSGWVYYLFYLFIIGPLLFIVSTICWMCVITIPMSKLNYKLLRHLGRHPLSIRFHASPSAASSRTQPTVILLCTYQAIGFQYYKYTYEGINIIFINLLSLVFFVIFDEYVIHHHWPDAWIASPLAVFSLSLGSVIPLSYFIGMAVSSVSAQTSMAVGSVINATFGSIIEIILYGIALMGGKSALVEGSLIGSILVGVLLLPGLAMIAGGFKRKEQRFNAKSAGVTSTMLIMAIIGALSPTLFYQMFGTFELRCNACPGDVVDDSCSQCHYEQMDPAADPVYQNKVKPFMWICAAILPSAYFIGLIFSLHTHVDMVWKSSSQENSASRQQQQQQQQSFLAYYQRLLQNYITSQPPPPANNEHQDESNNVADPAYKRHARSDPSMITTTEHHPQNGNHDPNNGNVGTLPPPLPNFIQAGDDEDEEEEEAAGHDAPEWGTVKSFTVLFACTLLYSIIAEILVDTVDVIMSDMALDEKFLGLTLFALVPNITEFTNAIGFALHNNIVLSMEIGSAYALQVCLLQIPAMVLFSWWFNHGSKEELAKFTFTLIFPYWDVVAVIMSVFLLTYTYQEGKSNYFKGSILTFSYLVLIAGFFFVPSATSRTIEHQDGLLSQFNPMNLLTRST</sequence>
<feature type="transmembrane region" description="Helical" evidence="10">
    <location>
        <begin position="262"/>
        <end position="287"/>
    </location>
</feature>
<dbReference type="Pfam" id="PF03733">
    <property type="entry name" value="YccF"/>
    <property type="match status" value="1"/>
</dbReference>
<feature type="transmembrane region" description="Helical" evidence="10">
    <location>
        <begin position="167"/>
        <end position="191"/>
    </location>
</feature>
<evidence type="ECO:0000256" key="1">
    <source>
        <dbReference type="ARBA" id="ARBA00004127"/>
    </source>
</evidence>
<feature type="transmembrane region" description="Helical" evidence="10">
    <location>
        <begin position="543"/>
        <end position="563"/>
    </location>
</feature>
<dbReference type="PANTHER" id="PTHR31503">
    <property type="entry name" value="VACUOLAR CALCIUM ION TRANSPORTER"/>
    <property type="match status" value="1"/>
</dbReference>
<dbReference type="GO" id="GO:0015369">
    <property type="term" value="F:calcium:proton antiporter activity"/>
    <property type="evidence" value="ECO:0007669"/>
    <property type="project" value="TreeGrafter"/>
</dbReference>
<evidence type="ECO:0000313" key="13">
    <source>
        <dbReference type="EMBL" id="CDS10960.1"/>
    </source>
</evidence>
<keyword evidence="8 10" id="KW-0472">Membrane</keyword>
<dbReference type="PANTHER" id="PTHR31503:SF10">
    <property type="entry name" value="VNX1 PROTEIN"/>
    <property type="match status" value="1"/>
</dbReference>
<feature type="transmembrane region" description="Helical" evidence="10">
    <location>
        <begin position="477"/>
        <end position="497"/>
    </location>
</feature>
<keyword evidence="6 10" id="KW-1133">Transmembrane helix</keyword>
<gene>
    <name evidence="13" type="ORF">LRAMOSA03225</name>
</gene>
<comment type="subcellular location">
    <subcellularLocation>
        <location evidence="1">Endomembrane system</location>
        <topology evidence="1">Multi-pass membrane protein</topology>
    </subcellularLocation>
</comment>
<feature type="transmembrane region" description="Helical" evidence="10">
    <location>
        <begin position="798"/>
        <end position="823"/>
    </location>
</feature>
<keyword evidence="5 10" id="KW-0812">Transmembrane</keyword>
<evidence type="ECO:0000259" key="11">
    <source>
        <dbReference type="Pfam" id="PF01699"/>
    </source>
</evidence>
<feature type="compositionally biased region" description="Basic and acidic residues" evidence="9">
    <location>
        <begin position="95"/>
        <end position="107"/>
    </location>
</feature>
<feature type="domain" description="Sodium/calcium exchanger membrane region" evidence="11">
    <location>
        <begin position="379"/>
        <end position="492"/>
    </location>
</feature>
<evidence type="ECO:0000259" key="12">
    <source>
        <dbReference type="Pfam" id="PF03733"/>
    </source>
</evidence>
<name>A0A077WUG7_9FUNG</name>
<evidence type="ECO:0000256" key="8">
    <source>
        <dbReference type="ARBA" id="ARBA00023136"/>
    </source>
</evidence>
<dbReference type="Pfam" id="PF01699">
    <property type="entry name" value="Na_Ca_ex"/>
    <property type="match status" value="2"/>
</dbReference>
<feature type="transmembrane region" description="Helical" evidence="10">
    <location>
        <begin position="443"/>
        <end position="465"/>
    </location>
</feature>
<feature type="transmembrane region" description="Helical" evidence="10">
    <location>
        <begin position="373"/>
        <end position="397"/>
    </location>
</feature>
<protein>
    <recommendedName>
        <fullName evidence="14">Calcium/proton exchanger</fullName>
    </recommendedName>
</protein>
<dbReference type="InterPro" id="IPR005185">
    <property type="entry name" value="YccF"/>
</dbReference>
<feature type="compositionally biased region" description="Basic residues" evidence="9">
    <location>
        <begin position="48"/>
        <end position="69"/>
    </location>
</feature>
<feature type="domain" description="Sodium/calcium exchanger membrane region" evidence="11">
    <location>
        <begin position="695"/>
        <end position="847"/>
    </location>
</feature>
<feature type="compositionally biased region" description="Low complexity" evidence="9">
    <location>
        <begin position="11"/>
        <end position="26"/>
    </location>
</feature>
<proteinExistence type="inferred from homology"/>
<comment type="similarity">
    <text evidence="2">Belongs to the Ca(2+):cation antiporter (CaCA) (TC 2.A.19) family.</text>
</comment>
<dbReference type="FunFam" id="1.20.1420.30:FF:000014">
    <property type="entry name" value="Cation/H+ exchanger protein 2"/>
    <property type="match status" value="1"/>
</dbReference>
<feature type="transmembrane region" description="Helical" evidence="10">
    <location>
        <begin position="340"/>
        <end position="361"/>
    </location>
</feature>
<feature type="transmembrane region" description="Helical" evidence="10">
    <location>
        <begin position="730"/>
        <end position="753"/>
    </location>
</feature>
<keyword evidence="3" id="KW-0813">Transport</keyword>
<reference evidence="13" key="1">
    <citation type="journal article" date="2014" name="Genome Announc.">
        <title>De novo whole-genome sequence and genome annotation of Lichtheimia ramosa.</title>
        <authorList>
            <person name="Linde J."/>
            <person name="Schwartze V."/>
            <person name="Binder U."/>
            <person name="Lass-Florl C."/>
            <person name="Voigt K."/>
            <person name="Horn F."/>
        </authorList>
    </citation>
    <scope>NUCLEOTIDE SEQUENCE</scope>
    <source>
        <strain evidence="13">JMRC FSU:6197</strain>
    </source>
</reference>
<dbReference type="InterPro" id="IPR044880">
    <property type="entry name" value="NCX_ion-bd_dom_sf"/>
</dbReference>
<accession>A0A077WUG7</accession>
<dbReference type="GO" id="GO:0005774">
    <property type="term" value="C:vacuolar membrane"/>
    <property type="evidence" value="ECO:0007669"/>
    <property type="project" value="UniProtKB-ARBA"/>
</dbReference>
<keyword evidence="4" id="KW-0597">Phosphoprotein</keyword>
<evidence type="ECO:0000256" key="10">
    <source>
        <dbReference type="SAM" id="Phobius"/>
    </source>
</evidence>
<feature type="transmembrane region" description="Helical" evidence="10">
    <location>
        <begin position="829"/>
        <end position="849"/>
    </location>
</feature>
<evidence type="ECO:0000256" key="4">
    <source>
        <dbReference type="ARBA" id="ARBA00022553"/>
    </source>
</evidence>
<feature type="region of interest" description="Disordered" evidence="9">
    <location>
        <begin position="1"/>
        <end position="107"/>
    </location>
</feature>
<evidence type="ECO:0000256" key="3">
    <source>
        <dbReference type="ARBA" id="ARBA00022448"/>
    </source>
</evidence>
<feature type="compositionally biased region" description="Acidic residues" evidence="9">
    <location>
        <begin position="672"/>
        <end position="681"/>
    </location>
</feature>
<dbReference type="EMBL" id="LK023346">
    <property type="protein sequence ID" value="CDS10960.1"/>
    <property type="molecule type" value="Genomic_DNA"/>
</dbReference>
<evidence type="ECO:0000256" key="9">
    <source>
        <dbReference type="SAM" id="MobiDB-lite"/>
    </source>
</evidence>
<keyword evidence="7" id="KW-0406">Ion transport</keyword>
<dbReference type="GO" id="GO:0012505">
    <property type="term" value="C:endomembrane system"/>
    <property type="evidence" value="ECO:0007669"/>
    <property type="project" value="UniProtKB-SubCell"/>
</dbReference>
<organism evidence="13">
    <name type="scientific">Lichtheimia ramosa</name>
    <dbReference type="NCBI Taxonomy" id="688394"/>
    <lineage>
        <taxon>Eukaryota</taxon>
        <taxon>Fungi</taxon>
        <taxon>Fungi incertae sedis</taxon>
        <taxon>Mucoromycota</taxon>
        <taxon>Mucoromycotina</taxon>
        <taxon>Mucoromycetes</taxon>
        <taxon>Mucorales</taxon>
        <taxon>Lichtheimiaceae</taxon>
        <taxon>Lichtheimia</taxon>
    </lineage>
</organism>
<evidence type="ECO:0000256" key="7">
    <source>
        <dbReference type="ARBA" id="ARBA00023065"/>
    </source>
</evidence>
<feature type="compositionally biased region" description="Polar residues" evidence="9">
    <location>
        <begin position="1"/>
        <end position="10"/>
    </location>
</feature>
<evidence type="ECO:0000256" key="5">
    <source>
        <dbReference type="ARBA" id="ARBA00022692"/>
    </source>
</evidence>
<feature type="compositionally biased region" description="Acidic residues" evidence="9">
    <location>
        <begin position="78"/>
        <end position="94"/>
    </location>
</feature>
<feature type="compositionally biased region" description="Polar residues" evidence="9">
    <location>
        <begin position="638"/>
        <end position="658"/>
    </location>
</feature>
<dbReference type="GO" id="GO:0006874">
    <property type="term" value="P:intracellular calcium ion homeostasis"/>
    <property type="evidence" value="ECO:0007669"/>
    <property type="project" value="TreeGrafter"/>
</dbReference>
<feature type="transmembrane region" description="Helical" evidence="10">
    <location>
        <begin position="409"/>
        <end position="431"/>
    </location>
</feature>
<evidence type="ECO:0000256" key="2">
    <source>
        <dbReference type="ARBA" id="ARBA00008170"/>
    </source>
</evidence>
<dbReference type="InterPro" id="IPR004837">
    <property type="entry name" value="NaCa_Exmemb"/>
</dbReference>
<evidence type="ECO:0000256" key="6">
    <source>
        <dbReference type="ARBA" id="ARBA00022989"/>
    </source>
</evidence>
<dbReference type="OrthoDB" id="16982at2759"/>
<feature type="transmembrane region" description="Helical" evidence="10">
    <location>
        <begin position="765"/>
        <end position="786"/>
    </location>
</feature>